<evidence type="ECO:0000313" key="2">
    <source>
        <dbReference type="Proteomes" id="UP000220836"/>
    </source>
</evidence>
<dbReference type="InterPro" id="IPR011989">
    <property type="entry name" value="ARM-like"/>
</dbReference>
<protein>
    <recommendedName>
        <fullName evidence="3">HEAT repeat protein</fullName>
    </recommendedName>
</protein>
<dbReference type="Gene3D" id="1.25.10.10">
    <property type="entry name" value="Leucine-rich Repeat Variant"/>
    <property type="match status" value="2"/>
</dbReference>
<evidence type="ECO:0000313" key="1">
    <source>
        <dbReference type="EMBL" id="SMX36529.1"/>
    </source>
</evidence>
<dbReference type="InterPro" id="IPR004155">
    <property type="entry name" value="PBS_lyase_HEAT"/>
</dbReference>
<dbReference type="OrthoDB" id="7787289at2"/>
<dbReference type="EMBL" id="FXYH01000002">
    <property type="protein sequence ID" value="SMX36529.1"/>
    <property type="molecule type" value="Genomic_DNA"/>
</dbReference>
<organism evidence="1 2">
    <name type="scientific">Pelagimonas varians</name>
    <dbReference type="NCBI Taxonomy" id="696760"/>
    <lineage>
        <taxon>Bacteria</taxon>
        <taxon>Pseudomonadati</taxon>
        <taxon>Pseudomonadota</taxon>
        <taxon>Alphaproteobacteria</taxon>
        <taxon>Rhodobacterales</taxon>
        <taxon>Roseobacteraceae</taxon>
        <taxon>Pelagimonas</taxon>
    </lineage>
</organism>
<proteinExistence type="predicted"/>
<dbReference type="SUPFAM" id="SSF48371">
    <property type="entry name" value="ARM repeat"/>
    <property type="match status" value="1"/>
</dbReference>
<dbReference type="Pfam" id="PF13646">
    <property type="entry name" value="HEAT_2"/>
    <property type="match status" value="1"/>
</dbReference>
<dbReference type="InterPro" id="IPR016024">
    <property type="entry name" value="ARM-type_fold"/>
</dbReference>
<reference evidence="1 2" key="1">
    <citation type="submission" date="2017-05" db="EMBL/GenBank/DDBJ databases">
        <authorList>
            <person name="Song R."/>
            <person name="Chenine A.L."/>
            <person name="Ruprecht R.M."/>
        </authorList>
    </citation>
    <scope>NUCLEOTIDE SEQUENCE [LARGE SCALE GENOMIC DNA]</scope>
    <source>
        <strain evidence="1 2">CECT 8663</strain>
    </source>
</reference>
<dbReference type="SMART" id="SM00567">
    <property type="entry name" value="EZ_HEAT"/>
    <property type="match status" value="3"/>
</dbReference>
<evidence type="ECO:0008006" key="3">
    <source>
        <dbReference type="Google" id="ProtNLM"/>
    </source>
</evidence>
<sequence>MLTRNPSSLNNHADPVPTLLRHLETGNDVIRIGVVQALTAQAPGDDRARRVLLDALRDEDLDVRTDAMNALAVFALPEDADVIRESLVGDPVREVKQLAIQLLVDLKDEGSVSLFRALAKDRCEDQVAWEDEAGLWDEWLEIQVAVIRALGQLGGAELARDLLAARDDEFGQNLDLPVFSALAQMGSEGLTWLLSVAQTETGLPRKRALEAMAMADPEALRDHMEYLLADKAAQVRRLALPLVNAKDDLARQLCLADPDAGLRAEALAGFAPDRPDLAVPALSDSAAVVQAVALDHLEVPVAENLQEALAGNMQAWLATGDGNLSTAAARNWFRVFPAAPHAPLLDLIRDEMRPLEARIAAIDALAGAQDDAATERLVSLLGNSAQQVRLVALTHLVTRSSQGDEKATEALTLAAEGVLLSPDASVIERAKEQGVDAAADRDDLEEDEGPRLRVTEDGDVVDATKDQIQTSENVSTLQAIQLARVPSETTKKARAKRKRRAVEGPDEIAQDLARVALGLFGKLTSDQVFEAILGQASNTDDVMRVAAYRALSQQPAEKLRVGQARELIARALMDRNDSVRAIAAGLASQDPALRDGVAALINDPDVLVRVAAVGASDDPDALLGVLSDSAGQIREMAFERLRDLMSADLTATAFDHLLAAGRIDTLRSSAQKDLVVRDLALSKLDEADLSKLDLHVVLGALSPQI</sequence>
<name>A0A238K0W0_9RHOB</name>
<gene>
    <name evidence="1" type="ORF">PEV8663_00838</name>
</gene>
<dbReference type="RefSeq" id="WP_097803358.1">
    <property type="nucleotide sequence ID" value="NZ_FXYH01000002.1"/>
</dbReference>
<accession>A0A238K0W0</accession>
<dbReference type="Proteomes" id="UP000220836">
    <property type="component" value="Unassembled WGS sequence"/>
</dbReference>
<dbReference type="AlphaFoldDB" id="A0A238K0W0"/>
<keyword evidence="2" id="KW-1185">Reference proteome</keyword>